<reference evidence="1" key="1">
    <citation type="journal article" date="2014" name="Int. J. Syst. Evol. Microbiol.">
        <title>Complete genome sequence of Corynebacterium casei LMG S-19264T (=DSM 44701T), isolated from a smear-ripened cheese.</title>
        <authorList>
            <consortium name="US DOE Joint Genome Institute (JGI-PGF)"/>
            <person name="Walter F."/>
            <person name="Albersmeier A."/>
            <person name="Kalinowski J."/>
            <person name="Ruckert C."/>
        </authorList>
    </citation>
    <scope>NUCLEOTIDE SEQUENCE</scope>
    <source>
        <strain evidence="1">VKM B-2935</strain>
    </source>
</reference>
<organism evidence="1 2">
    <name type="scientific">Pseudomonas turukhanskensis</name>
    <dbReference type="NCBI Taxonomy" id="1806536"/>
    <lineage>
        <taxon>Bacteria</taxon>
        <taxon>Pseudomonadati</taxon>
        <taxon>Pseudomonadota</taxon>
        <taxon>Gammaproteobacteria</taxon>
        <taxon>Pseudomonadales</taxon>
        <taxon>Pseudomonadaceae</taxon>
        <taxon>Pseudomonas</taxon>
    </lineage>
</organism>
<comment type="caution">
    <text evidence="1">The sequence shown here is derived from an EMBL/GenBank/DDBJ whole genome shotgun (WGS) entry which is preliminary data.</text>
</comment>
<reference evidence="1" key="2">
    <citation type="submission" date="2023-01" db="EMBL/GenBank/DDBJ databases">
        <authorList>
            <person name="Sun Q."/>
            <person name="Evtushenko L."/>
        </authorList>
    </citation>
    <scope>NUCLEOTIDE SEQUENCE</scope>
    <source>
        <strain evidence="1">VKM B-2935</strain>
    </source>
</reference>
<keyword evidence="2" id="KW-1185">Reference proteome</keyword>
<proteinExistence type="predicted"/>
<accession>A0A9W6NGF0</accession>
<dbReference type="Proteomes" id="UP001143328">
    <property type="component" value="Unassembled WGS sequence"/>
</dbReference>
<name>A0A9W6NGF0_9PSED</name>
<gene>
    <name evidence="1" type="ORF">GCM10017655_28340</name>
</gene>
<dbReference type="RefSeq" id="WP_271195962.1">
    <property type="nucleotide sequence ID" value="NZ_BSFN01000007.1"/>
</dbReference>
<dbReference type="AlphaFoldDB" id="A0A9W6NGF0"/>
<sequence length="85" mass="9620">MDWLVTYKYENVERHLKLQARTVPNIQVVAFRAVMEVFGEAPPVSKVAGQPVLEWMRACGVDITDVILLRRTSRRASEGEEGHAP</sequence>
<protein>
    <submittedName>
        <fullName evidence="1">Uncharacterized protein</fullName>
    </submittedName>
</protein>
<dbReference type="EMBL" id="BSFN01000007">
    <property type="protein sequence ID" value="GLK89772.1"/>
    <property type="molecule type" value="Genomic_DNA"/>
</dbReference>
<evidence type="ECO:0000313" key="1">
    <source>
        <dbReference type="EMBL" id="GLK89772.1"/>
    </source>
</evidence>
<evidence type="ECO:0000313" key="2">
    <source>
        <dbReference type="Proteomes" id="UP001143328"/>
    </source>
</evidence>